<dbReference type="AlphaFoldDB" id="A0A8J8NYT9"/>
<dbReference type="Proteomes" id="UP000785679">
    <property type="component" value="Unassembled WGS sequence"/>
</dbReference>
<name>A0A8J8NYT9_HALGN</name>
<comment type="caution">
    <text evidence="1">The sequence shown here is derived from an EMBL/GenBank/DDBJ whole genome shotgun (WGS) entry which is preliminary data.</text>
</comment>
<evidence type="ECO:0000313" key="2">
    <source>
        <dbReference type="Proteomes" id="UP000785679"/>
    </source>
</evidence>
<proteinExistence type="predicted"/>
<sequence>MSQPFFLVSGQIPIIQQRQYYEQFASFAKILLQVGLLDELMKIGNICTIFNREGGFKRAWLLEKPQDSFYYYIISLRLLILFLNQLVNNPY</sequence>
<keyword evidence="2" id="KW-1185">Reference proteome</keyword>
<gene>
    <name evidence="1" type="ORF">FGO68_gene13752</name>
</gene>
<dbReference type="EMBL" id="RRYP01004640">
    <property type="protein sequence ID" value="TNV82704.1"/>
    <property type="molecule type" value="Genomic_DNA"/>
</dbReference>
<reference evidence="1" key="1">
    <citation type="submission" date="2019-06" db="EMBL/GenBank/DDBJ databases">
        <authorList>
            <person name="Zheng W."/>
        </authorList>
    </citation>
    <scope>NUCLEOTIDE SEQUENCE</scope>
    <source>
        <strain evidence="1">QDHG01</strain>
    </source>
</reference>
<evidence type="ECO:0000313" key="1">
    <source>
        <dbReference type="EMBL" id="TNV82704.1"/>
    </source>
</evidence>
<protein>
    <submittedName>
        <fullName evidence="1">Uncharacterized protein</fullName>
    </submittedName>
</protein>
<organism evidence="1 2">
    <name type="scientific">Halteria grandinella</name>
    <dbReference type="NCBI Taxonomy" id="5974"/>
    <lineage>
        <taxon>Eukaryota</taxon>
        <taxon>Sar</taxon>
        <taxon>Alveolata</taxon>
        <taxon>Ciliophora</taxon>
        <taxon>Intramacronucleata</taxon>
        <taxon>Spirotrichea</taxon>
        <taxon>Stichotrichia</taxon>
        <taxon>Sporadotrichida</taxon>
        <taxon>Halteriidae</taxon>
        <taxon>Halteria</taxon>
    </lineage>
</organism>
<accession>A0A8J8NYT9</accession>